<gene>
    <name evidence="1" type="ORF">G6N76_21830</name>
</gene>
<accession>A0A6M1S9Z6</accession>
<evidence type="ECO:0000313" key="2">
    <source>
        <dbReference type="Proteomes" id="UP000477849"/>
    </source>
</evidence>
<evidence type="ECO:0000313" key="1">
    <source>
        <dbReference type="EMBL" id="NGO66307.1"/>
    </source>
</evidence>
<comment type="caution">
    <text evidence="1">The sequence shown here is derived from an EMBL/GenBank/DDBJ whole genome shotgun (WGS) entry which is preliminary data.</text>
</comment>
<sequence>MQEAEVSSMIAAICSLLGWVLQLPGPRPGSGSQINSKRFQEDCVALKTPRRFLASGPFVKRHQKDFPGAALRPVEDIITAHHDTEGQAEEALPVTALQAWTSGKA</sequence>
<proteinExistence type="predicted"/>
<dbReference type="AlphaFoldDB" id="A0A6M1S9Z6"/>
<dbReference type="EMBL" id="JAAKZH010000010">
    <property type="protein sequence ID" value="NGO66307.1"/>
    <property type="molecule type" value="Genomic_DNA"/>
</dbReference>
<dbReference type="Proteomes" id="UP000477849">
    <property type="component" value="Unassembled WGS sequence"/>
</dbReference>
<name>A0A6M1S9Z6_9HYPH</name>
<keyword evidence="2" id="KW-1185">Reference proteome</keyword>
<reference evidence="1 2" key="1">
    <citation type="submission" date="2020-02" db="EMBL/GenBank/DDBJ databases">
        <title>Genome sequence of the type strain CCBAU10050 of Rhizobium daejeonense.</title>
        <authorList>
            <person name="Gao J."/>
            <person name="Sun J."/>
        </authorList>
    </citation>
    <scope>NUCLEOTIDE SEQUENCE [LARGE SCALE GENOMIC DNA]</scope>
    <source>
        <strain evidence="1 2">CCBAU10050</strain>
    </source>
</reference>
<dbReference type="RefSeq" id="WP_163901461.1">
    <property type="nucleotide sequence ID" value="NZ_CP048427.1"/>
</dbReference>
<protein>
    <submittedName>
        <fullName evidence="1">Uncharacterized protein</fullName>
    </submittedName>
</protein>
<organism evidence="1 2">
    <name type="scientific">Rhizobium daejeonense</name>
    <dbReference type="NCBI Taxonomy" id="240521"/>
    <lineage>
        <taxon>Bacteria</taxon>
        <taxon>Pseudomonadati</taxon>
        <taxon>Pseudomonadota</taxon>
        <taxon>Alphaproteobacteria</taxon>
        <taxon>Hyphomicrobiales</taxon>
        <taxon>Rhizobiaceae</taxon>
        <taxon>Rhizobium/Agrobacterium group</taxon>
        <taxon>Rhizobium</taxon>
    </lineage>
</organism>